<accession>B7MRY6</accession>
<dbReference type="KEGG" id="ecq:ECED1_0898"/>
<dbReference type="HOGENOM" id="CLU_2989392_0_0_6"/>
<gene>
    <name evidence="2" type="ordered locus">ECED1_0898</name>
</gene>
<feature type="region of interest" description="Disordered" evidence="1">
    <location>
        <begin position="31"/>
        <end position="57"/>
    </location>
</feature>
<evidence type="ECO:0000313" key="2">
    <source>
        <dbReference type="EMBL" id="CAR07100.1"/>
    </source>
</evidence>
<evidence type="ECO:0000313" key="3">
    <source>
        <dbReference type="Proteomes" id="UP000000748"/>
    </source>
</evidence>
<sequence length="57" mass="6490">MARDTHAVKSVLKNHIKTWSGKQAVRMRLIASGEVGDREGNGRDERDKKERQKSLKS</sequence>
<reference evidence="3" key="1">
    <citation type="journal article" date="2009" name="PLoS Genet.">
        <title>Organised genome dynamics in the Escherichia coli species results in highly diverse adaptive paths.</title>
        <authorList>
            <person name="Touchon M."/>
            <person name="Hoede C."/>
            <person name="Tenaillon O."/>
            <person name="Barbe V."/>
            <person name="Baeriswyl S."/>
            <person name="Bidet P."/>
            <person name="Bingen E."/>
            <person name="Bonacorsi S."/>
            <person name="Bouchier C."/>
            <person name="Bouvet O."/>
            <person name="Calteau A."/>
            <person name="Chiapello H."/>
            <person name="Clermont O."/>
            <person name="Cruveiller S."/>
            <person name="Danchin A."/>
            <person name="Diard M."/>
            <person name="Dossat C."/>
            <person name="Karoui M.E."/>
            <person name="Frapy E."/>
            <person name="Garry L."/>
            <person name="Ghigo J.M."/>
            <person name="Gilles A.M."/>
            <person name="Johnson J."/>
            <person name="Le Bouguenec C."/>
            <person name="Lescat M."/>
            <person name="Mangenot S."/>
            <person name="Martinez-Jehanne V."/>
            <person name="Matic I."/>
            <person name="Nassif X."/>
            <person name="Oztas S."/>
            <person name="Petit M.A."/>
            <person name="Pichon C."/>
            <person name="Rouy Z."/>
            <person name="Ruf C.S."/>
            <person name="Schneider D."/>
            <person name="Tourret J."/>
            <person name="Vacherie B."/>
            <person name="Vallenet D."/>
            <person name="Medigue C."/>
            <person name="Rocha E.P.C."/>
            <person name="Denamur E."/>
        </authorList>
    </citation>
    <scope>NUCLEOTIDE SEQUENCE [LARGE SCALE GENOMIC DNA]</scope>
    <source>
        <strain evidence="3">ED1a</strain>
    </source>
</reference>
<dbReference type="AlphaFoldDB" id="B7MRY6"/>
<organism evidence="2 3">
    <name type="scientific">Escherichia coli O81 (strain ED1a)</name>
    <dbReference type="NCBI Taxonomy" id="585397"/>
    <lineage>
        <taxon>Bacteria</taxon>
        <taxon>Pseudomonadati</taxon>
        <taxon>Pseudomonadota</taxon>
        <taxon>Gammaproteobacteria</taxon>
        <taxon>Enterobacterales</taxon>
        <taxon>Enterobacteriaceae</taxon>
        <taxon>Escherichia</taxon>
    </lineage>
</organism>
<protein>
    <submittedName>
        <fullName evidence="2">Uncharacterized protein</fullName>
    </submittedName>
</protein>
<dbReference type="EMBL" id="CU928162">
    <property type="protein sequence ID" value="CAR07100.1"/>
    <property type="molecule type" value="Genomic_DNA"/>
</dbReference>
<feature type="compositionally biased region" description="Basic and acidic residues" evidence="1">
    <location>
        <begin position="35"/>
        <end position="57"/>
    </location>
</feature>
<dbReference type="Proteomes" id="UP000000748">
    <property type="component" value="Chromosome"/>
</dbReference>
<evidence type="ECO:0000256" key="1">
    <source>
        <dbReference type="SAM" id="MobiDB-lite"/>
    </source>
</evidence>
<proteinExistence type="predicted"/>
<name>B7MRY6_ECO81</name>